<comment type="function">
    <text evidence="6">Catalyzes the dehydration of the S-form of NAD(P)HX at the expense of ADP, which is converted to AMP. Together with NAD(P)HX epimerase, which catalyzes the epimerization of the S- and R-forms, the enzyme allows the repair of both epimers of NAD(P)HX, a damaged form of NAD(P)H that is a result of enzymatic or heat-dependent hydration.</text>
</comment>
<proteinExistence type="inferred from homology"/>
<dbReference type="NCBIfam" id="TIGR00196">
    <property type="entry name" value="yjeF_cterm"/>
    <property type="match status" value="1"/>
</dbReference>
<comment type="cofactor">
    <cofactor evidence="6">
        <name>Mg(2+)</name>
        <dbReference type="ChEBI" id="CHEBI:18420"/>
    </cofactor>
</comment>
<sequence>MIEVTSDLLCTKLKKRAPDTHKGDFGRLTIVAGSRGMVGAPMMATLAAMRTGSGLTTLAAPASVVSCVAVGLMEAMTLPLCETEQGGLDASCMETLLPHLQKQTACVVGCGLGVTNDTKQIIKNIIENTKCKLLLDADALNAIAGTPELLQSCAQTPVVTPHPGEMARLCGIEISAVLSNPAKLARTFAQTYGCVTVLKGHRTVIAAPDGTLFHNTTGNAGLAKGGSGDILSGMIGAFLAQGLSAVDAAVCAVWIHGAAADRLSEHMALTGMLARDVIDELPAVMKALDL</sequence>
<feature type="binding site" evidence="6">
    <location>
        <position position="162"/>
    </location>
    <ligand>
        <name>(6S)-NADPHX</name>
        <dbReference type="ChEBI" id="CHEBI:64076"/>
    </ligand>
</feature>
<evidence type="ECO:0000259" key="7">
    <source>
        <dbReference type="PROSITE" id="PS51383"/>
    </source>
</evidence>
<comment type="catalytic activity">
    <reaction evidence="6">
        <text>(6S)-NADPHX + ADP = AMP + phosphate + NADPH + H(+)</text>
        <dbReference type="Rhea" id="RHEA:32235"/>
        <dbReference type="ChEBI" id="CHEBI:15378"/>
        <dbReference type="ChEBI" id="CHEBI:43474"/>
        <dbReference type="ChEBI" id="CHEBI:57783"/>
        <dbReference type="ChEBI" id="CHEBI:64076"/>
        <dbReference type="ChEBI" id="CHEBI:456215"/>
        <dbReference type="ChEBI" id="CHEBI:456216"/>
        <dbReference type="EC" id="4.2.1.136"/>
    </reaction>
</comment>
<feature type="binding site" evidence="6">
    <location>
        <begin position="199"/>
        <end position="203"/>
    </location>
    <ligand>
        <name>AMP</name>
        <dbReference type="ChEBI" id="CHEBI:456215"/>
    </ligand>
</feature>
<dbReference type="GO" id="GO:0046496">
    <property type="term" value="P:nicotinamide nucleotide metabolic process"/>
    <property type="evidence" value="ECO:0007669"/>
    <property type="project" value="UniProtKB-UniRule"/>
</dbReference>
<dbReference type="Pfam" id="PF01256">
    <property type="entry name" value="Carb_kinase"/>
    <property type="match status" value="1"/>
</dbReference>
<comment type="caution">
    <text evidence="8">The sequence shown here is derived from an EMBL/GenBank/DDBJ whole genome shotgun (WGS) entry which is preliminary data.</text>
</comment>
<dbReference type="EMBL" id="JACJKY010000014">
    <property type="protein sequence ID" value="MBM6921297.1"/>
    <property type="molecule type" value="Genomic_DNA"/>
</dbReference>
<evidence type="ECO:0000256" key="3">
    <source>
        <dbReference type="ARBA" id="ARBA00022857"/>
    </source>
</evidence>
<dbReference type="GO" id="GO:0110051">
    <property type="term" value="P:metabolite repair"/>
    <property type="evidence" value="ECO:0007669"/>
    <property type="project" value="TreeGrafter"/>
</dbReference>
<dbReference type="PANTHER" id="PTHR12592:SF0">
    <property type="entry name" value="ATP-DEPENDENT (S)-NAD(P)H-HYDRATE DEHYDRATASE"/>
    <property type="match status" value="1"/>
</dbReference>
<reference evidence="8" key="1">
    <citation type="submission" date="2020-08" db="EMBL/GenBank/DDBJ databases">
        <authorList>
            <person name="Cejkova D."/>
            <person name="Kubasova T."/>
            <person name="Jahodarova E."/>
            <person name="Rychlik I."/>
        </authorList>
    </citation>
    <scope>NUCLEOTIDE SEQUENCE</scope>
    <source>
        <strain evidence="8">An559</strain>
    </source>
</reference>
<dbReference type="Gene3D" id="3.40.1190.20">
    <property type="match status" value="1"/>
</dbReference>
<feature type="binding site" evidence="6">
    <location>
        <position position="111"/>
    </location>
    <ligand>
        <name>(6S)-NADPHX</name>
        <dbReference type="ChEBI" id="CHEBI:64076"/>
    </ligand>
</feature>
<feature type="binding site" evidence="6">
    <location>
        <position position="229"/>
    </location>
    <ligand>
        <name>(6S)-NADPHX</name>
        <dbReference type="ChEBI" id="CHEBI:64076"/>
    </ligand>
</feature>
<protein>
    <recommendedName>
        <fullName evidence="6">ADP-dependent (S)-NAD(P)H-hydrate dehydratase</fullName>
        <ecNumber evidence="6">4.2.1.136</ecNumber>
    </recommendedName>
    <alternativeName>
        <fullName evidence="6">ADP-dependent NAD(P)HX dehydratase</fullName>
    </alternativeName>
</protein>
<evidence type="ECO:0000256" key="2">
    <source>
        <dbReference type="ARBA" id="ARBA00022840"/>
    </source>
</evidence>
<evidence type="ECO:0000256" key="4">
    <source>
        <dbReference type="ARBA" id="ARBA00023027"/>
    </source>
</evidence>
<reference evidence="8" key="2">
    <citation type="journal article" date="2021" name="Sci. Rep.">
        <title>The distribution of antibiotic resistance genes in chicken gut microbiota commensals.</title>
        <authorList>
            <person name="Juricova H."/>
            <person name="Matiasovicova J."/>
            <person name="Kubasova T."/>
            <person name="Cejkova D."/>
            <person name="Rychlik I."/>
        </authorList>
    </citation>
    <scope>NUCLEOTIDE SEQUENCE</scope>
    <source>
        <strain evidence="8">An559</strain>
    </source>
</reference>
<evidence type="ECO:0000313" key="8">
    <source>
        <dbReference type="EMBL" id="MBM6921297.1"/>
    </source>
</evidence>
<name>A0A939BET5_9FIRM</name>
<dbReference type="InterPro" id="IPR000631">
    <property type="entry name" value="CARKD"/>
</dbReference>
<evidence type="ECO:0000256" key="5">
    <source>
        <dbReference type="ARBA" id="ARBA00023239"/>
    </source>
</evidence>
<keyword evidence="2 6" id="KW-0067">ATP-binding</keyword>
<feature type="binding site" evidence="6">
    <location>
        <position position="40"/>
    </location>
    <ligand>
        <name>(6S)-NADPHX</name>
        <dbReference type="ChEBI" id="CHEBI:64076"/>
    </ligand>
</feature>
<keyword evidence="4 6" id="KW-0520">NAD</keyword>
<accession>A0A939BET5</accession>
<comment type="similarity">
    <text evidence="6">Belongs to the NnrD/CARKD family.</text>
</comment>
<evidence type="ECO:0000256" key="6">
    <source>
        <dbReference type="HAMAP-Rule" id="MF_01965"/>
    </source>
</evidence>
<dbReference type="GO" id="GO:0005524">
    <property type="term" value="F:ATP binding"/>
    <property type="evidence" value="ECO:0007669"/>
    <property type="project" value="UniProtKB-KW"/>
</dbReference>
<dbReference type="PROSITE" id="PS51383">
    <property type="entry name" value="YJEF_C_3"/>
    <property type="match status" value="1"/>
</dbReference>
<evidence type="ECO:0000313" key="9">
    <source>
        <dbReference type="Proteomes" id="UP000774750"/>
    </source>
</evidence>
<dbReference type="GO" id="GO:0052856">
    <property type="term" value="F:NAD(P)HX epimerase activity"/>
    <property type="evidence" value="ECO:0007669"/>
    <property type="project" value="TreeGrafter"/>
</dbReference>
<evidence type="ECO:0000256" key="1">
    <source>
        <dbReference type="ARBA" id="ARBA00022741"/>
    </source>
</evidence>
<dbReference type="Proteomes" id="UP000774750">
    <property type="component" value="Unassembled WGS sequence"/>
</dbReference>
<keyword evidence="5 6" id="KW-0456">Lyase</keyword>
<organism evidence="8 9">
    <name type="scientific">Merdimmobilis hominis</name>
    <dbReference type="NCBI Taxonomy" id="2897707"/>
    <lineage>
        <taxon>Bacteria</taxon>
        <taxon>Bacillati</taxon>
        <taxon>Bacillota</taxon>
        <taxon>Clostridia</taxon>
        <taxon>Eubacteriales</taxon>
        <taxon>Oscillospiraceae</taxon>
        <taxon>Merdimmobilis</taxon>
    </lineage>
</organism>
<dbReference type="PANTHER" id="PTHR12592">
    <property type="entry name" value="ATP-DEPENDENT (S)-NAD(P)H-HYDRATE DEHYDRATASE FAMILY MEMBER"/>
    <property type="match status" value="1"/>
</dbReference>
<keyword evidence="3 6" id="KW-0521">NADP</keyword>
<dbReference type="CDD" id="cd01171">
    <property type="entry name" value="YXKO-related"/>
    <property type="match status" value="1"/>
</dbReference>
<dbReference type="RefSeq" id="WP_204447090.1">
    <property type="nucleotide sequence ID" value="NZ_JACJKY010000014.1"/>
</dbReference>
<dbReference type="EC" id="4.2.1.136" evidence="6"/>
<feature type="binding site" evidence="6">
    <location>
        <position position="228"/>
    </location>
    <ligand>
        <name>AMP</name>
        <dbReference type="ChEBI" id="CHEBI:456215"/>
    </ligand>
</feature>
<dbReference type="SUPFAM" id="SSF53613">
    <property type="entry name" value="Ribokinase-like"/>
    <property type="match status" value="1"/>
</dbReference>
<keyword evidence="1 6" id="KW-0547">Nucleotide-binding</keyword>
<keyword evidence="9" id="KW-1185">Reference proteome</keyword>
<dbReference type="AlphaFoldDB" id="A0A939BET5"/>
<dbReference type="InterPro" id="IPR029056">
    <property type="entry name" value="Ribokinase-like"/>
</dbReference>
<feature type="domain" description="YjeF C-terminal" evidence="7">
    <location>
        <begin position="5"/>
        <end position="288"/>
    </location>
</feature>
<comment type="catalytic activity">
    <reaction evidence="6">
        <text>(6S)-NADHX + ADP = AMP + phosphate + NADH + H(+)</text>
        <dbReference type="Rhea" id="RHEA:32223"/>
        <dbReference type="ChEBI" id="CHEBI:15378"/>
        <dbReference type="ChEBI" id="CHEBI:43474"/>
        <dbReference type="ChEBI" id="CHEBI:57945"/>
        <dbReference type="ChEBI" id="CHEBI:64074"/>
        <dbReference type="ChEBI" id="CHEBI:456215"/>
        <dbReference type="ChEBI" id="CHEBI:456216"/>
        <dbReference type="EC" id="4.2.1.136"/>
    </reaction>
</comment>
<dbReference type="GO" id="GO:0052855">
    <property type="term" value="F:ADP-dependent NAD(P)H-hydrate dehydratase activity"/>
    <property type="evidence" value="ECO:0007669"/>
    <property type="project" value="UniProtKB-UniRule"/>
</dbReference>
<dbReference type="HAMAP" id="MF_01965">
    <property type="entry name" value="NADHX_dehydratase"/>
    <property type="match status" value="1"/>
</dbReference>
<comment type="subunit">
    <text evidence="6">Homotetramer.</text>
</comment>
<gene>
    <name evidence="6" type="primary">nnrD</name>
    <name evidence="8" type="ORF">H6A12_09030</name>
</gene>